<dbReference type="PANTHER" id="PTHR33558:SF1">
    <property type="entry name" value="GLUTAREDOXIN-LIKE PROTEIN C5ORF63 HOMOLOG"/>
    <property type="match status" value="1"/>
</dbReference>
<organism evidence="1">
    <name type="scientific">freshwater metagenome</name>
    <dbReference type="NCBI Taxonomy" id="449393"/>
    <lineage>
        <taxon>unclassified sequences</taxon>
        <taxon>metagenomes</taxon>
        <taxon>ecological metagenomes</taxon>
    </lineage>
</organism>
<sequence length="98" mass="11310">MSQSIQLTLIGKAGCHLCDEARVVVNAVVGDFRAQYTGVARHVQVDLVEHDINFNDELRERYSEEIPVLLINGKVHNYWRIDPERLRNALEDLAPWRL</sequence>
<evidence type="ECO:0000313" key="1">
    <source>
        <dbReference type="EMBL" id="CAB4611387.1"/>
    </source>
</evidence>
<gene>
    <name evidence="1" type="ORF">UFOPK1855_00437</name>
</gene>
<name>A0A6J6HD87_9ZZZZ</name>
<dbReference type="InterPro" id="IPR036249">
    <property type="entry name" value="Thioredoxin-like_sf"/>
</dbReference>
<dbReference type="Gene3D" id="3.40.30.10">
    <property type="entry name" value="Glutaredoxin"/>
    <property type="match status" value="1"/>
</dbReference>
<dbReference type="Pfam" id="PF05768">
    <property type="entry name" value="Glrx-like"/>
    <property type="match status" value="1"/>
</dbReference>
<reference evidence="1" key="1">
    <citation type="submission" date="2020-05" db="EMBL/GenBank/DDBJ databases">
        <authorList>
            <person name="Chiriac C."/>
            <person name="Salcher M."/>
            <person name="Ghai R."/>
            <person name="Kavagutti S V."/>
        </authorList>
    </citation>
    <scope>NUCLEOTIDE SEQUENCE</scope>
</reference>
<proteinExistence type="predicted"/>
<dbReference type="EMBL" id="CAEZUW010000052">
    <property type="protein sequence ID" value="CAB4611387.1"/>
    <property type="molecule type" value="Genomic_DNA"/>
</dbReference>
<accession>A0A6J6HD87</accession>
<dbReference type="AlphaFoldDB" id="A0A6J6HD87"/>
<dbReference type="PANTHER" id="PTHR33558">
    <property type="entry name" value="GLUTAREDOXIN-LIKE PROTEIN C5ORF63 HOMOLOG"/>
    <property type="match status" value="1"/>
</dbReference>
<dbReference type="SUPFAM" id="SSF52833">
    <property type="entry name" value="Thioredoxin-like"/>
    <property type="match status" value="1"/>
</dbReference>
<dbReference type="InterPro" id="IPR008554">
    <property type="entry name" value="Glutaredoxin-like"/>
</dbReference>
<dbReference type="InterPro" id="IPR052565">
    <property type="entry name" value="Glutaredoxin-like_YDR286C"/>
</dbReference>
<protein>
    <submittedName>
        <fullName evidence="1">Unannotated protein</fullName>
    </submittedName>
</protein>